<comment type="caution">
    <text evidence="10">The sequence shown here is derived from an EMBL/GenBank/DDBJ whole genome shotgun (WGS) entry which is preliminary data.</text>
</comment>
<evidence type="ECO:0000256" key="5">
    <source>
        <dbReference type="ARBA" id="ARBA00022801"/>
    </source>
</evidence>
<dbReference type="Gene3D" id="3.20.20.300">
    <property type="entry name" value="Glycoside hydrolase, family 3, N-terminal domain"/>
    <property type="match status" value="1"/>
</dbReference>
<dbReference type="Gene3D" id="2.60.40.10">
    <property type="entry name" value="Immunoglobulins"/>
    <property type="match status" value="1"/>
</dbReference>
<comment type="similarity">
    <text evidence="2 7">Belongs to the glycosyl hydrolase 3 family.</text>
</comment>
<feature type="domain" description="Peptidase A1" evidence="8">
    <location>
        <begin position="862"/>
        <end position="1148"/>
    </location>
</feature>
<keyword evidence="11" id="KW-1185">Reference proteome</keyword>
<evidence type="ECO:0000256" key="1">
    <source>
        <dbReference type="ARBA" id="ARBA00000448"/>
    </source>
</evidence>
<dbReference type="InterPro" id="IPR033121">
    <property type="entry name" value="PEPTIDASE_A1"/>
</dbReference>
<dbReference type="SUPFAM" id="SSF56988">
    <property type="entry name" value="Anthrax protective antigen"/>
    <property type="match status" value="1"/>
</dbReference>
<dbReference type="InterPro" id="IPR026891">
    <property type="entry name" value="Fn3-like"/>
</dbReference>
<dbReference type="EC" id="3.2.1.21" evidence="3 7"/>
<dbReference type="Gene3D" id="2.60.120.260">
    <property type="entry name" value="Galactose-binding domain-like"/>
    <property type="match status" value="1"/>
</dbReference>
<feature type="domain" description="PA14" evidence="9">
    <location>
        <begin position="413"/>
        <end position="563"/>
    </location>
</feature>
<dbReference type="EMBL" id="MVBO01000212">
    <property type="protein sequence ID" value="OZJ01949.1"/>
    <property type="molecule type" value="Genomic_DNA"/>
</dbReference>
<dbReference type="GO" id="GO:0004190">
    <property type="term" value="F:aspartic-type endopeptidase activity"/>
    <property type="evidence" value="ECO:0007669"/>
    <property type="project" value="UniProtKB-KW"/>
</dbReference>
<dbReference type="GO" id="GO:0008422">
    <property type="term" value="F:beta-glucosidase activity"/>
    <property type="evidence" value="ECO:0007669"/>
    <property type="project" value="UniProtKB-EC"/>
</dbReference>
<dbReference type="InterPro" id="IPR011658">
    <property type="entry name" value="PA14_dom"/>
</dbReference>
<dbReference type="Pfam" id="PF00026">
    <property type="entry name" value="Asp"/>
    <property type="match status" value="1"/>
</dbReference>
<organism evidence="10 11">
    <name type="scientific">Bifiguratus adelaidae</name>
    <dbReference type="NCBI Taxonomy" id="1938954"/>
    <lineage>
        <taxon>Eukaryota</taxon>
        <taxon>Fungi</taxon>
        <taxon>Fungi incertae sedis</taxon>
        <taxon>Mucoromycota</taxon>
        <taxon>Mucoromycotina</taxon>
        <taxon>Endogonomycetes</taxon>
        <taxon>Endogonales</taxon>
        <taxon>Endogonales incertae sedis</taxon>
        <taxon>Bifiguratus</taxon>
    </lineage>
</organism>
<keyword evidence="4" id="KW-0645">Protease</keyword>
<dbReference type="InterPro" id="IPR021109">
    <property type="entry name" value="Peptidase_aspartic_dom_sf"/>
</dbReference>
<protein>
    <recommendedName>
        <fullName evidence="3 7">beta-glucosidase</fullName>
        <ecNumber evidence="3 7">3.2.1.21</ecNumber>
    </recommendedName>
</protein>
<name>A0A261XUB4_9FUNG</name>
<dbReference type="PROSITE" id="PS51820">
    <property type="entry name" value="PA14"/>
    <property type="match status" value="1"/>
</dbReference>
<keyword evidence="7" id="KW-0624">Polysaccharide degradation</keyword>
<dbReference type="SUPFAM" id="SSF52279">
    <property type="entry name" value="Beta-D-glucan exohydrolase, C-terminal domain"/>
    <property type="match status" value="1"/>
</dbReference>
<dbReference type="SMART" id="SM01217">
    <property type="entry name" value="Fn3_like"/>
    <property type="match status" value="1"/>
</dbReference>
<comment type="pathway">
    <text evidence="7">Glycan metabolism; cellulose degradation.</text>
</comment>
<dbReference type="OrthoDB" id="416222at2759"/>
<dbReference type="Gene3D" id="3.40.50.1700">
    <property type="entry name" value="Glycoside hydrolase family 3 C-terminal domain"/>
    <property type="match status" value="1"/>
</dbReference>
<dbReference type="SUPFAM" id="SSF51445">
    <property type="entry name" value="(Trans)glycosidases"/>
    <property type="match status" value="1"/>
</dbReference>
<evidence type="ECO:0000256" key="3">
    <source>
        <dbReference type="ARBA" id="ARBA00012744"/>
    </source>
</evidence>
<evidence type="ECO:0000259" key="9">
    <source>
        <dbReference type="PROSITE" id="PS51820"/>
    </source>
</evidence>
<dbReference type="AlphaFoldDB" id="A0A261XUB4"/>
<dbReference type="InterPro" id="IPR013783">
    <property type="entry name" value="Ig-like_fold"/>
</dbReference>
<dbReference type="PANTHER" id="PTHR42715">
    <property type="entry name" value="BETA-GLUCOSIDASE"/>
    <property type="match status" value="1"/>
</dbReference>
<dbReference type="PANTHER" id="PTHR42715:SF3">
    <property type="entry name" value="BETA-GLUCOSIDASE B-RELATED"/>
    <property type="match status" value="1"/>
</dbReference>
<dbReference type="SMART" id="SM00758">
    <property type="entry name" value="PA14"/>
    <property type="match status" value="1"/>
</dbReference>
<keyword evidence="6 7" id="KW-0326">Glycosidase</keyword>
<evidence type="ECO:0000256" key="4">
    <source>
        <dbReference type="ARBA" id="ARBA00022750"/>
    </source>
</evidence>
<evidence type="ECO:0000313" key="10">
    <source>
        <dbReference type="EMBL" id="OZJ01949.1"/>
    </source>
</evidence>
<evidence type="ECO:0000256" key="2">
    <source>
        <dbReference type="ARBA" id="ARBA00005336"/>
    </source>
</evidence>
<dbReference type="InterPro" id="IPR034164">
    <property type="entry name" value="Pepsin-like_dom"/>
</dbReference>
<keyword evidence="5 7" id="KW-0378">Hydrolase</keyword>
<dbReference type="SUPFAM" id="SSF50630">
    <property type="entry name" value="Acid proteases"/>
    <property type="match status" value="1"/>
</dbReference>
<dbReference type="CDD" id="cd05471">
    <property type="entry name" value="pepsin_like"/>
    <property type="match status" value="1"/>
</dbReference>
<comment type="catalytic activity">
    <reaction evidence="1 7">
        <text>Hydrolysis of terminal, non-reducing beta-D-glucosyl residues with release of beta-D-glucose.</text>
        <dbReference type="EC" id="3.2.1.21"/>
    </reaction>
</comment>
<evidence type="ECO:0000256" key="7">
    <source>
        <dbReference type="RuleBase" id="RU361161"/>
    </source>
</evidence>
<dbReference type="InterPro" id="IPR001764">
    <property type="entry name" value="Glyco_hydro_3_N"/>
</dbReference>
<evidence type="ECO:0000256" key="6">
    <source>
        <dbReference type="ARBA" id="ARBA00023295"/>
    </source>
</evidence>
<feature type="non-terminal residue" evidence="10">
    <location>
        <position position="1148"/>
    </location>
</feature>
<dbReference type="Pfam" id="PF01915">
    <property type="entry name" value="Glyco_hydro_3_C"/>
    <property type="match status" value="1"/>
</dbReference>
<dbReference type="InterPro" id="IPR037524">
    <property type="entry name" value="PA14/GLEYA"/>
</dbReference>
<dbReference type="InterPro" id="IPR002772">
    <property type="entry name" value="Glyco_hydro_3_C"/>
</dbReference>
<keyword evidence="4" id="KW-0064">Aspartyl protease</keyword>
<dbReference type="GO" id="GO:0030245">
    <property type="term" value="P:cellulose catabolic process"/>
    <property type="evidence" value="ECO:0007669"/>
    <property type="project" value="UniProtKB-UniPathway"/>
</dbReference>
<dbReference type="Pfam" id="PF07691">
    <property type="entry name" value="PA14"/>
    <property type="match status" value="1"/>
</dbReference>
<dbReference type="Gene3D" id="2.40.70.10">
    <property type="entry name" value="Acid Proteases"/>
    <property type="match status" value="2"/>
</dbReference>
<dbReference type="PROSITE" id="PS00141">
    <property type="entry name" value="ASP_PROTEASE"/>
    <property type="match status" value="1"/>
</dbReference>
<dbReference type="InterPro" id="IPR036881">
    <property type="entry name" value="Glyco_hydro_3_C_sf"/>
</dbReference>
<sequence length="1148" mass="125084">METIGNLIHSLKEAVAPSPRVEKLLAELTVEEKCNLLAGKDFWRTYPVERLNIPQVKVTDGPNGARGDSFTAGQFANAFPAGIALAATWDEELIYKVGKALGQEVRSKSAQVLLAPTVNMHRTPLNGRNFECYSEDPYLTGKLATAYINGVQSEGVGATVKHFVCNDSEFQRDSINVELGERAFREIYLAPFQMAVRDADPWCIMSSYNKVRGLHAAENPYTLQKVLRDDWGFNGLVMSDWFGVKSVEDSVKAGNDLEMPGPTRFRGEKLIKALQEGKITIEEINTSVRRVLQLIERSGKFENPEEPPEEYLDSAENKLINRMAAAEAIVLVKNENDALPMHKESLKSVAIVGVNAKESVIMGGGSATVKTKYIVSPYEGITSVLGPDVEVTYERGTYMHKFLPTMQNIKTRDGQAGYRVEIYNSKELPALGHPASDAKIMTDTRVMLTDAHMENVEVGKVSARLTTTFTPQVSGDHEFSLISIGLTKLYVNNELVVDNWTDQKYGGFFFGWGSTEEKGKINLKAGETYDILVEYSIGDEFQPMLRFGCLEPTDPHVIEKAAAAAAKTDAAIVFVGTNNEWETEGYDRDFIELPCQQNELVEAVAAANKNTIVVINSGGPVTMPWLDKVAGVLLAWYPGQEAGNAIADVLFGKTAPCGRLPQTFPVRLEDNPAFVNYPGENGKVHYGEGIFIGYRWYDKKKIKPFLPFGYGLSYTTFDYTSMKLDKAKLSPTSTLKVSVDVTNSGKVASKEVVQVYVRDVQSRLIRPDKELKGFTKVFLNPGETKTVEVTLDKYALGYYDDKISKFVAEEEGDLVTVPITRFNKNPNWKDAVAADLNRIHGFHSGLHKRAISVPAINEQFSYIANVGAGSPAQTFQLIVDTGSSNTWFGANTAYIPTSTSKSTGTVSVSYGSGSFSGNEYTDTVNIGALVLTGQSIGVATSSTGFSGVDGILGVGPTDLTQGTVSNANTVPTVVDTAYSEGKISSKVLGVYFQPTTAQQSQNGELTLGGADTSKYTGTLTYTSLTTTSPASYYWGINLSIKYGSTSISSTIPGIISGAALDNNTGLVKIPSSSYSNLQTISFVIAGRSFTLTPTQYIIPQSEVTLYGGTPGSYYSYIGDNGAADGLDFILGQKFLENYYSVFDTTNKR</sequence>
<dbReference type="PRINTS" id="PR00133">
    <property type="entry name" value="GLHYDRLASE3"/>
</dbReference>
<dbReference type="Pfam" id="PF14310">
    <property type="entry name" value="Fn3-like"/>
    <property type="match status" value="1"/>
</dbReference>
<gene>
    <name evidence="10" type="ORF">BZG36_05126</name>
</gene>
<accession>A0A261XUB4</accession>
<dbReference type="GO" id="GO:0006508">
    <property type="term" value="P:proteolysis"/>
    <property type="evidence" value="ECO:0007669"/>
    <property type="project" value="InterPro"/>
</dbReference>
<dbReference type="InterPro" id="IPR050288">
    <property type="entry name" value="Cellulose_deg_GH3"/>
</dbReference>
<proteinExistence type="inferred from homology"/>
<dbReference type="FunFam" id="2.60.40.10:FF:000495">
    <property type="entry name" value="Periplasmic beta-glucosidase"/>
    <property type="match status" value="1"/>
</dbReference>
<dbReference type="PROSITE" id="PS51767">
    <property type="entry name" value="PEPTIDASE_A1"/>
    <property type="match status" value="1"/>
</dbReference>
<dbReference type="PROSITE" id="PS00775">
    <property type="entry name" value="GLYCOSYL_HYDROL_F3"/>
    <property type="match status" value="1"/>
</dbReference>
<dbReference type="Proteomes" id="UP000242875">
    <property type="component" value="Unassembled WGS sequence"/>
</dbReference>
<evidence type="ECO:0000313" key="11">
    <source>
        <dbReference type="Proteomes" id="UP000242875"/>
    </source>
</evidence>
<evidence type="ECO:0000259" key="8">
    <source>
        <dbReference type="PROSITE" id="PS51767"/>
    </source>
</evidence>
<dbReference type="InterPro" id="IPR036962">
    <property type="entry name" value="Glyco_hydro_3_N_sf"/>
</dbReference>
<keyword evidence="7" id="KW-0119">Carbohydrate metabolism</keyword>
<dbReference type="InterPro" id="IPR019800">
    <property type="entry name" value="Glyco_hydro_3_AS"/>
</dbReference>
<dbReference type="Pfam" id="PF00933">
    <property type="entry name" value="Glyco_hydro_3"/>
    <property type="match status" value="1"/>
</dbReference>
<dbReference type="InterPro" id="IPR017853">
    <property type="entry name" value="GH"/>
</dbReference>
<reference evidence="10 11" key="1">
    <citation type="journal article" date="2017" name="Mycologia">
        <title>Bifiguratus adelaidae, gen. et sp. nov., a new member of Mucoromycotina in endophytic and soil-dwelling habitats.</title>
        <authorList>
            <person name="Torres-Cruz T.J."/>
            <person name="Billingsley Tobias T.L."/>
            <person name="Almatruk M."/>
            <person name="Hesse C."/>
            <person name="Kuske C.R."/>
            <person name="Desiro A."/>
            <person name="Benucci G.M."/>
            <person name="Bonito G."/>
            <person name="Stajich J.E."/>
            <person name="Dunlap C."/>
            <person name="Arnold A.E."/>
            <person name="Porras-Alfaro A."/>
        </authorList>
    </citation>
    <scope>NUCLEOTIDE SEQUENCE [LARGE SCALE GENOMIC DNA]</scope>
    <source>
        <strain evidence="10 11">AZ0501</strain>
    </source>
</reference>
<dbReference type="InterPro" id="IPR001969">
    <property type="entry name" value="Aspartic_peptidase_AS"/>
</dbReference>
<dbReference type="UniPathway" id="UPA00696"/>